<organism evidence="1 2">
    <name type="scientific">Vespula pensylvanica</name>
    <name type="common">Western yellow jacket</name>
    <name type="synonym">Wasp</name>
    <dbReference type="NCBI Taxonomy" id="30213"/>
    <lineage>
        <taxon>Eukaryota</taxon>
        <taxon>Metazoa</taxon>
        <taxon>Ecdysozoa</taxon>
        <taxon>Arthropoda</taxon>
        <taxon>Hexapoda</taxon>
        <taxon>Insecta</taxon>
        <taxon>Pterygota</taxon>
        <taxon>Neoptera</taxon>
        <taxon>Endopterygota</taxon>
        <taxon>Hymenoptera</taxon>
        <taxon>Apocrita</taxon>
        <taxon>Aculeata</taxon>
        <taxon>Vespoidea</taxon>
        <taxon>Vespidae</taxon>
        <taxon>Vespinae</taxon>
        <taxon>Vespula</taxon>
    </lineage>
</organism>
<comment type="caution">
    <text evidence="1">The sequence shown here is derived from an EMBL/GenBank/DDBJ whole genome shotgun (WGS) entry which is preliminary data.</text>
</comment>
<evidence type="ECO:0000313" key="1">
    <source>
        <dbReference type="EMBL" id="KAF7387690.1"/>
    </source>
</evidence>
<protein>
    <submittedName>
        <fullName evidence="1">Uncharacterized protein</fullName>
    </submittedName>
</protein>
<proteinExistence type="predicted"/>
<name>A0A834MWB8_VESPE</name>
<evidence type="ECO:0000313" key="2">
    <source>
        <dbReference type="Proteomes" id="UP000600918"/>
    </source>
</evidence>
<dbReference type="EMBL" id="JACSDY010000025">
    <property type="protein sequence ID" value="KAF7387690.1"/>
    <property type="molecule type" value="Genomic_DNA"/>
</dbReference>
<sequence length="126" mass="14195">MEWNGMEWNGMEWNGTERNGRSVTKYQLSPYQHNTKANVAKARKCNNGLSSVEQRNESGSFDCPDKPYLNEGGSIGLKIFDGPHVSIVTLVEILDIVDDDDDDDDDEDVEELPVYTYTTCIKLSNT</sequence>
<keyword evidence="2" id="KW-1185">Reference proteome</keyword>
<dbReference type="AlphaFoldDB" id="A0A834MWB8"/>
<reference evidence="1" key="1">
    <citation type="journal article" date="2020" name="G3 (Bethesda)">
        <title>High-Quality Assemblies for Three Invasive Social Wasps from the &lt;i&gt;Vespula&lt;/i&gt; Genus.</title>
        <authorList>
            <person name="Harrop T.W.R."/>
            <person name="Guhlin J."/>
            <person name="McLaughlin G.M."/>
            <person name="Permina E."/>
            <person name="Stockwell P."/>
            <person name="Gilligan J."/>
            <person name="Le Lec M.F."/>
            <person name="Gruber M.A.M."/>
            <person name="Quinn O."/>
            <person name="Lovegrove M."/>
            <person name="Duncan E.J."/>
            <person name="Remnant E.J."/>
            <person name="Van Eeckhoven J."/>
            <person name="Graham B."/>
            <person name="Knapp R.A."/>
            <person name="Langford K.W."/>
            <person name="Kronenberg Z."/>
            <person name="Press M.O."/>
            <person name="Eacker S.M."/>
            <person name="Wilson-Rankin E.E."/>
            <person name="Purcell J."/>
            <person name="Lester P.J."/>
            <person name="Dearden P.K."/>
        </authorList>
    </citation>
    <scope>NUCLEOTIDE SEQUENCE</scope>
    <source>
        <strain evidence="1">Volc-1</strain>
    </source>
</reference>
<accession>A0A834MWB8</accession>
<dbReference type="Proteomes" id="UP000600918">
    <property type="component" value="Unassembled WGS sequence"/>
</dbReference>
<gene>
    <name evidence="1" type="ORF">H0235_018412</name>
</gene>